<name>A0A0M0JDG3_9EUKA</name>
<gene>
    <name evidence="1" type="ORF">Ctob_011479</name>
</gene>
<reference evidence="2" key="1">
    <citation type="journal article" date="2015" name="PLoS Genet.">
        <title>Genome Sequence and Transcriptome Analyses of Chrysochromulina tobin: Metabolic Tools for Enhanced Algal Fitness in the Prominent Order Prymnesiales (Haptophyceae).</title>
        <authorList>
            <person name="Hovde B.T."/>
            <person name="Deodato C.R."/>
            <person name="Hunsperger H.M."/>
            <person name="Ryken S.A."/>
            <person name="Yost W."/>
            <person name="Jha R.K."/>
            <person name="Patterson J."/>
            <person name="Monnat R.J. Jr."/>
            <person name="Barlow S.B."/>
            <person name="Starkenburg S.R."/>
            <person name="Cattolico R.A."/>
        </authorList>
    </citation>
    <scope>NUCLEOTIDE SEQUENCE</scope>
    <source>
        <strain evidence="2">CCMP291</strain>
    </source>
</reference>
<dbReference type="Proteomes" id="UP000037460">
    <property type="component" value="Unassembled WGS sequence"/>
</dbReference>
<evidence type="ECO:0000313" key="2">
    <source>
        <dbReference type="Proteomes" id="UP000037460"/>
    </source>
</evidence>
<proteinExistence type="predicted"/>
<evidence type="ECO:0008006" key="3">
    <source>
        <dbReference type="Google" id="ProtNLM"/>
    </source>
</evidence>
<dbReference type="EMBL" id="JWZX01003087">
    <property type="protein sequence ID" value="KOO24500.1"/>
    <property type="molecule type" value="Genomic_DNA"/>
</dbReference>
<comment type="caution">
    <text evidence="1">The sequence shown here is derived from an EMBL/GenBank/DDBJ whole genome shotgun (WGS) entry which is preliminary data.</text>
</comment>
<protein>
    <recommendedName>
        <fullName evidence="3">Chlorophyllase</fullName>
    </recommendedName>
</protein>
<dbReference type="SUPFAM" id="SSF53474">
    <property type="entry name" value="alpha/beta-Hydrolases"/>
    <property type="match status" value="1"/>
</dbReference>
<dbReference type="InterPro" id="IPR029058">
    <property type="entry name" value="AB_hydrolase_fold"/>
</dbReference>
<sequence>MAFIETQPSVRFSLRSLNISAPLDGLPTSCAARQGDAIIFAHGFLGSAYDCAHICEALASDGFLVCAPEMPESLAASYKPPESGITREEIIAASRELFGSQARRWGIFGHSAGAGSAPYQRGSFPLGRLGLCGYRGGVETSDPVFLIASDGDGCNRFQQFSLRQILAAEARAGTKTKLFRSLDDAYATPRANANPRRGAFIFSAPEASERSELERARDDLRAQRLLTRGARGAVAVASEEPLAAPSSPPLPCHTSFLWSASNNALVSLLAPLLPLAQALGLFVLDFDVFLRNRDSEATAARTAPAVRRFFLVGSGR</sequence>
<dbReference type="OrthoDB" id="568099at2759"/>
<dbReference type="Gene3D" id="3.40.50.1820">
    <property type="entry name" value="alpha/beta hydrolase"/>
    <property type="match status" value="1"/>
</dbReference>
<evidence type="ECO:0000313" key="1">
    <source>
        <dbReference type="EMBL" id="KOO24500.1"/>
    </source>
</evidence>
<keyword evidence="2" id="KW-1185">Reference proteome</keyword>
<accession>A0A0M0JDG3</accession>
<organism evidence="1 2">
    <name type="scientific">Chrysochromulina tobinii</name>
    <dbReference type="NCBI Taxonomy" id="1460289"/>
    <lineage>
        <taxon>Eukaryota</taxon>
        <taxon>Haptista</taxon>
        <taxon>Haptophyta</taxon>
        <taxon>Prymnesiophyceae</taxon>
        <taxon>Prymnesiales</taxon>
        <taxon>Chrysochromulinaceae</taxon>
        <taxon>Chrysochromulina</taxon>
    </lineage>
</organism>
<dbReference type="AlphaFoldDB" id="A0A0M0JDG3"/>